<evidence type="ECO:0000259" key="1">
    <source>
        <dbReference type="Pfam" id="PF13203"/>
    </source>
</evidence>
<feature type="domain" description="Putative metallopeptidase" evidence="1">
    <location>
        <begin position="93"/>
        <end position="174"/>
    </location>
</feature>
<proteinExistence type="predicted"/>
<organism evidence="2">
    <name type="scientific">marine sediment metagenome</name>
    <dbReference type="NCBI Taxonomy" id="412755"/>
    <lineage>
        <taxon>unclassified sequences</taxon>
        <taxon>metagenomes</taxon>
        <taxon>ecological metagenomes</taxon>
    </lineage>
</organism>
<dbReference type="Pfam" id="PF13203">
    <property type="entry name" value="DUF2201_N"/>
    <property type="match status" value="1"/>
</dbReference>
<comment type="caution">
    <text evidence="2">The sequence shown here is derived from an EMBL/GenBank/DDBJ whole genome shotgun (WGS) entry which is preliminary data.</text>
</comment>
<dbReference type="InterPro" id="IPR025154">
    <property type="entry name" value="Put_metallopeptidase_dom"/>
</dbReference>
<gene>
    <name evidence="2" type="ORF">LCGC14_0369110</name>
</gene>
<evidence type="ECO:0000313" key="2">
    <source>
        <dbReference type="EMBL" id="KKN76540.1"/>
    </source>
</evidence>
<dbReference type="AlphaFoldDB" id="A0A0F9T5M9"/>
<sequence length="253" mass="28796">MICNWEPSTSYKPGYLNSLRYSSLLCGLSCRTHIVAYETSPFREGKAMDMLVHSSSTTADAQQELVKWQADRTYWAETLPVMKMLSEFLILSPVLHRQIATVSTDGRHLYFCPRYSASLSDESRRFLHAHLIWHCVAGHLTAPLVADRHRWHLACDHEVNALLLALGIPLPLHALLFPVCVGRSAIEVYHWLEGHPDTSLEVTTDIHPAALWSHFPNATPDQRMTALWRHRAHLIARESDALPDRVAKFCESR</sequence>
<protein>
    <recommendedName>
        <fullName evidence="1">Putative metallopeptidase domain-containing protein</fullName>
    </recommendedName>
</protein>
<dbReference type="EMBL" id="LAZR01000294">
    <property type="protein sequence ID" value="KKN76540.1"/>
    <property type="molecule type" value="Genomic_DNA"/>
</dbReference>
<name>A0A0F9T5M9_9ZZZZ</name>
<reference evidence="2" key="1">
    <citation type="journal article" date="2015" name="Nature">
        <title>Complex archaea that bridge the gap between prokaryotes and eukaryotes.</title>
        <authorList>
            <person name="Spang A."/>
            <person name="Saw J.H."/>
            <person name="Jorgensen S.L."/>
            <person name="Zaremba-Niedzwiedzka K."/>
            <person name="Martijn J."/>
            <person name="Lind A.E."/>
            <person name="van Eijk R."/>
            <person name="Schleper C."/>
            <person name="Guy L."/>
            <person name="Ettema T.J."/>
        </authorList>
    </citation>
    <scope>NUCLEOTIDE SEQUENCE</scope>
</reference>
<accession>A0A0F9T5M9</accession>